<accession>A0ABQ4QZF0</accession>
<dbReference type="PANTHER" id="PTHR43179:SF12">
    <property type="entry name" value="GALACTOFURANOSYLTRANSFERASE GLFT2"/>
    <property type="match status" value="1"/>
</dbReference>
<comment type="caution">
    <text evidence="5">The sequence shown here is derived from an EMBL/GenBank/DDBJ whole genome shotgun (WGS) entry which is preliminary data.</text>
</comment>
<reference evidence="5" key="2">
    <citation type="submission" date="2021-08" db="EMBL/GenBank/DDBJ databases">
        <authorList>
            <person name="Tani A."/>
            <person name="Ola A."/>
            <person name="Ogura Y."/>
            <person name="Katsura K."/>
            <person name="Hayashi T."/>
        </authorList>
    </citation>
    <scope>NUCLEOTIDE SEQUENCE</scope>
    <source>
        <strain evidence="5">KCTC 52305</strain>
    </source>
</reference>
<evidence type="ECO:0000313" key="5">
    <source>
        <dbReference type="EMBL" id="GJD50698.1"/>
    </source>
</evidence>
<organism evidence="5 6">
    <name type="scientific">Methylobacterium crusticola</name>
    <dbReference type="NCBI Taxonomy" id="1697972"/>
    <lineage>
        <taxon>Bacteria</taxon>
        <taxon>Pseudomonadati</taxon>
        <taxon>Pseudomonadota</taxon>
        <taxon>Alphaproteobacteria</taxon>
        <taxon>Hyphomicrobiales</taxon>
        <taxon>Methylobacteriaceae</taxon>
        <taxon>Methylobacterium</taxon>
    </lineage>
</organism>
<keyword evidence="2" id="KW-0328">Glycosyltransferase</keyword>
<name>A0ABQ4QZF0_9HYPH</name>
<feature type="domain" description="Glycosyltransferase 2-like" evidence="4">
    <location>
        <begin position="6"/>
        <end position="111"/>
    </location>
</feature>
<sequence>MTRLGIGITTYDRVHRLAGTLDSVARHTATPHRLVVADDGSGDGTRDLLRARRVRHIPGPNRGIAWNKNRLLYYFTHVDPHDVIVLLEDDTFPHADGWERPWIEAARRYGHANFASPGLDALYTGGSGLPGDPYRSPVTSANCAAFGRAALLAVGFMDTRFRRYGYEHGEHTERLIRAGYGGDPATGDKFLVRSPLHVTEIGAAHYDKSLEANAQVYIQLKGDTSLFRPAWRSPEERRALQADLRAAVTADRGARAVIHARTTTLAMMLGTLRRRARPRGP</sequence>
<evidence type="ECO:0000256" key="3">
    <source>
        <dbReference type="ARBA" id="ARBA00022679"/>
    </source>
</evidence>
<proteinExistence type="inferred from homology"/>
<evidence type="ECO:0000256" key="2">
    <source>
        <dbReference type="ARBA" id="ARBA00022676"/>
    </source>
</evidence>
<reference evidence="5" key="1">
    <citation type="journal article" date="2021" name="Front. Microbiol.">
        <title>Comprehensive Comparative Genomics and Phenotyping of Methylobacterium Species.</title>
        <authorList>
            <person name="Alessa O."/>
            <person name="Ogura Y."/>
            <person name="Fujitani Y."/>
            <person name="Takami H."/>
            <person name="Hayashi T."/>
            <person name="Sahin N."/>
            <person name="Tani A."/>
        </authorList>
    </citation>
    <scope>NUCLEOTIDE SEQUENCE</scope>
    <source>
        <strain evidence="5">KCTC 52305</strain>
    </source>
</reference>
<dbReference type="InterPro" id="IPR001173">
    <property type="entry name" value="Glyco_trans_2-like"/>
</dbReference>
<dbReference type="Pfam" id="PF00535">
    <property type="entry name" value="Glycos_transf_2"/>
    <property type="match status" value="1"/>
</dbReference>
<dbReference type="InterPro" id="IPR029044">
    <property type="entry name" value="Nucleotide-diphossugar_trans"/>
</dbReference>
<keyword evidence="6" id="KW-1185">Reference proteome</keyword>
<dbReference type="Proteomes" id="UP001055167">
    <property type="component" value="Unassembled WGS sequence"/>
</dbReference>
<evidence type="ECO:0000313" key="6">
    <source>
        <dbReference type="Proteomes" id="UP001055167"/>
    </source>
</evidence>
<dbReference type="SUPFAM" id="SSF53448">
    <property type="entry name" value="Nucleotide-diphospho-sugar transferases"/>
    <property type="match status" value="1"/>
</dbReference>
<evidence type="ECO:0000259" key="4">
    <source>
        <dbReference type="Pfam" id="PF00535"/>
    </source>
</evidence>
<gene>
    <name evidence="5" type="ORF">OPKNFCMD_3443</name>
</gene>
<dbReference type="EMBL" id="BPQH01000010">
    <property type="protein sequence ID" value="GJD50698.1"/>
    <property type="molecule type" value="Genomic_DNA"/>
</dbReference>
<protein>
    <recommendedName>
        <fullName evidence="4">Glycosyltransferase 2-like domain-containing protein</fullName>
    </recommendedName>
</protein>
<dbReference type="RefSeq" id="WP_128560790.1">
    <property type="nucleotide sequence ID" value="NZ_BPQH01000010.1"/>
</dbReference>
<evidence type="ECO:0000256" key="1">
    <source>
        <dbReference type="ARBA" id="ARBA00006739"/>
    </source>
</evidence>
<dbReference type="PANTHER" id="PTHR43179">
    <property type="entry name" value="RHAMNOSYLTRANSFERASE WBBL"/>
    <property type="match status" value="1"/>
</dbReference>
<comment type="similarity">
    <text evidence="1">Belongs to the glycosyltransferase 2 family.</text>
</comment>
<dbReference type="Gene3D" id="3.90.550.10">
    <property type="entry name" value="Spore Coat Polysaccharide Biosynthesis Protein SpsA, Chain A"/>
    <property type="match status" value="1"/>
</dbReference>
<keyword evidence="3" id="KW-0808">Transferase</keyword>